<reference evidence="3" key="1">
    <citation type="journal article" date="2019" name="Int. J. Syst. Evol. Microbiol.">
        <title>The Global Catalogue of Microorganisms (GCM) 10K type strain sequencing project: providing services to taxonomists for standard genome sequencing and annotation.</title>
        <authorList>
            <consortium name="The Broad Institute Genomics Platform"/>
            <consortium name="The Broad Institute Genome Sequencing Center for Infectious Disease"/>
            <person name="Wu L."/>
            <person name="Ma J."/>
        </authorList>
    </citation>
    <scope>NUCLEOTIDE SEQUENCE [LARGE SCALE GENOMIC DNA]</scope>
    <source>
        <strain evidence="3">JCM 17440</strain>
    </source>
</reference>
<accession>A0ABP8CL99</accession>
<protein>
    <submittedName>
        <fullName evidence="2">Uncharacterized protein</fullName>
    </submittedName>
</protein>
<feature type="region of interest" description="Disordered" evidence="1">
    <location>
        <begin position="74"/>
        <end position="96"/>
    </location>
</feature>
<name>A0ABP8CL99_9ACTN</name>
<sequence length="96" mass="10577">MVVSGPEYVQVEAPLLRQLEGMGWEYLEGAPDGAFKPRIWAHPGAGRSWKCCWRNGLRVAVRTINLGDLAARLSSPARPAQTPWSRPLAPELDLPS</sequence>
<dbReference type="Proteomes" id="UP001501710">
    <property type="component" value="Unassembled WGS sequence"/>
</dbReference>
<gene>
    <name evidence="2" type="ORF">GCM10022254_66650</name>
</gene>
<evidence type="ECO:0000313" key="3">
    <source>
        <dbReference type="Proteomes" id="UP001501710"/>
    </source>
</evidence>
<keyword evidence="3" id="KW-1185">Reference proteome</keyword>
<comment type="caution">
    <text evidence="2">The sequence shown here is derived from an EMBL/GenBank/DDBJ whole genome shotgun (WGS) entry which is preliminary data.</text>
</comment>
<organism evidence="2 3">
    <name type="scientific">Actinomadura meridiana</name>
    <dbReference type="NCBI Taxonomy" id="559626"/>
    <lineage>
        <taxon>Bacteria</taxon>
        <taxon>Bacillati</taxon>
        <taxon>Actinomycetota</taxon>
        <taxon>Actinomycetes</taxon>
        <taxon>Streptosporangiales</taxon>
        <taxon>Thermomonosporaceae</taxon>
        <taxon>Actinomadura</taxon>
    </lineage>
</organism>
<proteinExistence type="predicted"/>
<dbReference type="EMBL" id="BAABAS010000026">
    <property type="protein sequence ID" value="GAA4240742.1"/>
    <property type="molecule type" value="Genomic_DNA"/>
</dbReference>
<evidence type="ECO:0000256" key="1">
    <source>
        <dbReference type="SAM" id="MobiDB-lite"/>
    </source>
</evidence>
<evidence type="ECO:0000313" key="2">
    <source>
        <dbReference type="EMBL" id="GAA4240742.1"/>
    </source>
</evidence>